<dbReference type="Proteomes" id="UP000466554">
    <property type="component" value="Chromosome"/>
</dbReference>
<dbReference type="EMBL" id="AP022598">
    <property type="protein sequence ID" value="BBY73160.1"/>
    <property type="molecule type" value="Genomic_DNA"/>
</dbReference>
<protein>
    <recommendedName>
        <fullName evidence="1">TniQ domain-containing protein</fullName>
    </recommendedName>
</protein>
<dbReference type="Pfam" id="PF06527">
    <property type="entry name" value="TniQ"/>
    <property type="match status" value="1"/>
</dbReference>
<proteinExistence type="predicted"/>
<dbReference type="InterPro" id="IPR009492">
    <property type="entry name" value="TniQ"/>
</dbReference>
<evidence type="ECO:0000313" key="3">
    <source>
        <dbReference type="Proteomes" id="UP000466554"/>
    </source>
</evidence>
<dbReference type="AlphaFoldDB" id="A0A7I7TVM2"/>
<reference evidence="2 3" key="1">
    <citation type="journal article" date="2019" name="Emerg. Microbes Infect.">
        <title>Comprehensive subspecies identification of 175 nontuberculous mycobacteria species based on 7547 genomic profiles.</title>
        <authorList>
            <person name="Matsumoto Y."/>
            <person name="Kinjo T."/>
            <person name="Motooka D."/>
            <person name="Nabeya D."/>
            <person name="Jung N."/>
            <person name="Uechi K."/>
            <person name="Horii T."/>
            <person name="Iida T."/>
            <person name="Fujita J."/>
            <person name="Nakamura S."/>
        </authorList>
    </citation>
    <scope>NUCLEOTIDE SEQUENCE [LARGE SCALE GENOMIC DNA]</scope>
    <source>
        <strain evidence="2 3">JCM 6367</strain>
    </source>
</reference>
<evidence type="ECO:0000259" key="1">
    <source>
        <dbReference type="Pfam" id="PF06527"/>
    </source>
</evidence>
<evidence type="ECO:0000313" key="2">
    <source>
        <dbReference type="EMBL" id="BBY73160.1"/>
    </source>
</evidence>
<gene>
    <name evidence="2" type="ORF">MPRF_00590</name>
</gene>
<sequence length="528" mass="57248">MCAYARTNNVTWRQILTAVGLHRRRGDMKNIGWAGYLHTHEINTLAAATAVDTDQLRSMTLHRFQPLGITAARRPTHIDYGTLTATARPTRYCPQCLSENGGRWQLTWLLGWTFACTRHRRLLADTCPRCGRPPMRAAPLTDVVPDLRFCTQSGGGHGHTVCGADLRGHKRRLAASSAMLAAQHTINTLSAGDTTTFPLYAPHTATPARALADLRALARDMATSYAAPKHRPGQPNIDTCIDRVADAFTIATRSLTAPDITRAAMVIRTFSADAPTSVSARLQRAVVTASSHPRVAAAELAALDPDLPIADVLRFRTCTPRPAIPRRPEATLTSLARRLPTLLWAPWVTYILGNDDDSPVIRRMLACAVAHVGTTAPTAAIATMLGNTARDAAVVYAALRSLAECPSRSAVAGRIIELADHLAATPARIDYHRRRRLDYTDLLADRRSGTPVAFDALRCLAFEHLSGLPRAGAPWYRETAAFARRCHAAAAAGALEEPGVLTSMEEFLQRQGIAEPPVAVPALHVTLL</sequence>
<organism evidence="2 3">
    <name type="scientific">Mycolicibacterium parafortuitum</name>
    <name type="common">Mycobacterium parafortuitum</name>
    <dbReference type="NCBI Taxonomy" id="39692"/>
    <lineage>
        <taxon>Bacteria</taxon>
        <taxon>Bacillati</taxon>
        <taxon>Actinomycetota</taxon>
        <taxon>Actinomycetes</taxon>
        <taxon>Mycobacteriales</taxon>
        <taxon>Mycobacteriaceae</taxon>
        <taxon>Mycolicibacterium</taxon>
    </lineage>
</organism>
<feature type="domain" description="TniQ" evidence="1">
    <location>
        <begin position="2"/>
        <end position="123"/>
    </location>
</feature>
<accession>A0A7I7TVM2</accession>
<name>A0A7I7TVM2_MYCPF</name>